<keyword evidence="4" id="KW-0175">Coiled coil</keyword>
<feature type="transmembrane region" description="Helical" evidence="5">
    <location>
        <begin position="185"/>
        <end position="205"/>
    </location>
</feature>
<evidence type="ECO:0000313" key="8">
    <source>
        <dbReference type="Proteomes" id="UP000831782"/>
    </source>
</evidence>
<keyword evidence="2" id="KW-1003">Cell membrane</keyword>
<proteinExistence type="predicted"/>
<dbReference type="SUPFAM" id="SSF158472">
    <property type="entry name" value="HAMP domain-like"/>
    <property type="match status" value="1"/>
</dbReference>
<organism evidence="7 8">
    <name type="scientific">Gracilibacillus caseinilyticus</name>
    <dbReference type="NCBI Taxonomy" id="2932256"/>
    <lineage>
        <taxon>Bacteria</taxon>
        <taxon>Bacillati</taxon>
        <taxon>Bacillota</taxon>
        <taxon>Bacilli</taxon>
        <taxon>Bacillales</taxon>
        <taxon>Bacillaceae</taxon>
        <taxon>Gracilibacillus</taxon>
    </lineage>
</organism>
<protein>
    <submittedName>
        <fullName evidence="7">Methyl-accepting chemotaxis protein</fullName>
    </submittedName>
</protein>
<evidence type="ECO:0000313" key="7">
    <source>
        <dbReference type="EMBL" id="UOQ50117.1"/>
    </source>
</evidence>
<keyword evidence="5" id="KW-0812">Transmembrane</keyword>
<evidence type="ECO:0000256" key="1">
    <source>
        <dbReference type="ARBA" id="ARBA00004236"/>
    </source>
</evidence>
<evidence type="ECO:0000256" key="3">
    <source>
        <dbReference type="ARBA" id="ARBA00023136"/>
    </source>
</evidence>
<dbReference type="Gene3D" id="6.10.340.10">
    <property type="match status" value="1"/>
</dbReference>
<dbReference type="EMBL" id="CP095072">
    <property type="protein sequence ID" value="UOQ50117.1"/>
    <property type="molecule type" value="Genomic_DNA"/>
</dbReference>
<dbReference type="PANTHER" id="PTHR32089:SF112">
    <property type="entry name" value="LYSOZYME-LIKE PROTEIN-RELATED"/>
    <property type="match status" value="1"/>
</dbReference>
<evidence type="ECO:0000256" key="2">
    <source>
        <dbReference type="ARBA" id="ARBA00022475"/>
    </source>
</evidence>
<keyword evidence="5" id="KW-1133">Transmembrane helix</keyword>
<reference evidence="7 8" key="1">
    <citation type="submission" date="2022-04" db="EMBL/GenBank/DDBJ databases">
        <title>Gracilibacillus sp. isolated from saltern.</title>
        <authorList>
            <person name="Won M."/>
            <person name="Lee C.-M."/>
            <person name="Woen H.-Y."/>
            <person name="Kwon S.-W."/>
        </authorList>
    </citation>
    <scope>NUCLEOTIDE SEQUENCE [LARGE SCALE GENOMIC DNA]</scope>
    <source>
        <strain evidence="7 8">SSWR10-1</strain>
    </source>
</reference>
<sequence>MNAFTKFRQLPIRSKFLILFLLLFIWFGIIQVVQFFFFTNYMKQYNEMTETVHLTNSIHGQLRKQLEEEIRDIVYGKVYFEEGQQYQILSEMKQHLDAVADKDTAQPFSVEIKEVRSVLTSTTEYVDRLGNQIKFNASAEEKYITQEYIGIASELINDHVQTLLQKTLQESEQQKIEMKENINRNIIISIVVFLLLVIISFFIIWNASNRTLKPIYSLQNYAREIAKGNLNVSIKPVTATNEIDDLYNGFHVMTDYLKHIISQVNQTSNEIIYTSHQIHLSTEDNLSAGEQITSTTQLITQDLHMQNIQLRQLQQENLKLLQEQLQFEKQLTHLPQENHIKEHTTITISMIRHLQQNLEEFHKQITKCMTNMGIIGTLGEEQLTTIEEIAEYSDKQLTDLEQLQQHLRQFKV</sequence>
<evidence type="ECO:0000259" key="6">
    <source>
        <dbReference type="PROSITE" id="PS50885"/>
    </source>
</evidence>
<dbReference type="InterPro" id="IPR003660">
    <property type="entry name" value="HAMP_dom"/>
</dbReference>
<dbReference type="CDD" id="cd06225">
    <property type="entry name" value="HAMP"/>
    <property type="match status" value="1"/>
</dbReference>
<evidence type="ECO:0000256" key="4">
    <source>
        <dbReference type="SAM" id="Coils"/>
    </source>
</evidence>
<dbReference type="PANTHER" id="PTHR32089">
    <property type="entry name" value="METHYL-ACCEPTING CHEMOTAXIS PROTEIN MCPB"/>
    <property type="match status" value="1"/>
</dbReference>
<keyword evidence="3 5" id="KW-0472">Membrane</keyword>
<dbReference type="Pfam" id="PF00672">
    <property type="entry name" value="HAMP"/>
    <property type="match status" value="1"/>
</dbReference>
<dbReference type="RefSeq" id="WP_244723377.1">
    <property type="nucleotide sequence ID" value="NZ_CP095072.1"/>
</dbReference>
<keyword evidence="8" id="KW-1185">Reference proteome</keyword>
<gene>
    <name evidence="7" type="ORF">MUN88_08680</name>
</gene>
<feature type="coiled-coil region" evidence="4">
    <location>
        <begin position="303"/>
        <end position="331"/>
    </location>
</feature>
<accession>A0ABY4F227</accession>
<dbReference type="SMART" id="SM00304">
    <property type="entry name" value="HAMP"/>
    <property type="match status" value="1"/>
</dbReference>
<evidence type="ECO:0000256" key="5">
    <source>
        <dbReference type="SAM" id="Phobius"/>
    </source>
</evidence>
<name>A0ABY4F227_9BACI</name>
<dbReference type="Proteomes" id="UP000831782">
    <property type="component" value="Chromosome"/>
</dbReference>
<feature type="domain" description="HAMP" evidence="6">
    <location>
        <begin position="209"/>
        <end position="262"/>
    </location>
</feature>
<feature type="transmembrane region" description="Helical" evidence="5">
    <location>
        <begin position="16"/>
        <end position="38"/>
    </location>
</feature>
<dbReference type="PROSITE" id="PS50885">
    <property type="entry name" value="HAMP"/>
    <property type="match status" value="1"/>
</dbReference>
<comment type="subcellular location">
    <subcellularLocation>
        <location evidence="1">Cell membrane</location>
    </subcellularLocation>
</comment>